<dbReference type="RefSeq" id="WP_004218265.1">
    <property type="nucleotide sequence ID" value="NC_016845.1"/>
</dbReference>
<reference evidence="1 2" key="1">
    <citation type="journal article" date="2012" name="J. Bacteriol.">
        <title>Complete genome sequence of Klebsiella pneumoniae subsp. pneumoniae HS11286, a multidrug-resistant strain isolated from human sputum.</title>
        <authorList>
            <person name="Liu P."/>
            <person name="Li P."/>
            <person name="Jiang X."/>
            <person name="Bi D."/>
            <person name="Xie Y."/>
            <person name="Tai C."/>
            <person name="Deng Z."/>
            <person name="Rajakumar K."/>
            <person name="Ou H.Y."/>
        </authorList>
    </citation>
    <scope>NUCLEOTIDE SEQUENCE [LARGE SCALE GENOMIC DNA]</scope>
    <source>
        <strain evidence="1 2">HS11286</strain>
    </source>
</reference>
<evidence type="ECO:0000313" key="2">
    <source>
        <dbReference type="Proteomes" id="UP000007841"/>
    </source>
</evidence>
<protein>
    <submittedName>
        <fullName evidence="1">Phage head-tail adaptor</fullName>
    </submittedName>
</protein>
<keyword evidence="2" id="KW-1185">Reference proteome</keyword>
<organism evidence="1 2">
    <name type="scientific">Klebsiella pneumoniae subsp. pneumoniae (strain HS11286)</name>
    <dbReference type="NCBI Taxonomy" id="1125630"/>
    <lineage>
        <taxon>Bacteria</taxon>
        <taxon>Pseudomonadati</taxon>
        <taxon>Pseudomonadota</taxon>
        <taxon>Gammaproteobacteria</taxon>
        <taxon>Enterobacterales</taxon>
        <taxon>Enterobacteriaceae</taxon>
        <taxon>Klebsiella/Raoultella group</taxon>
        <taxon>Klebsiella</taxon>
        <taxon>Klebsiella pneumoniae complex</taxon>
    </lineage>
</organism>
<accession>A0A0H3GY83</accession>
<dbReference type="InterPro" id="IPR038666">
    <property type="entry name" value="SSP1_head-tail_sf"/>
</dbReference>
<sequence>MWVRYRSDVTSASRIIWKQKGHDAKAFDIQSAIPDEKATRLELLCKGGLKP</sequence>
<dbReference type="Proteomes" id="UP000007841">
    <property type="component" value="Chromosome"/>
</dbReference>
<name>A0A0H3GY83_KLEPH</name>
<evidence type="ECO:0000313" key="1">
    <source>
        <dbReference type="EMBL" id="AEW63507.1"/>
    </source>
</evidence>
<dbReference type="RefSeq" id="YP_005229109.1">
    <property type="nucleotide sequence ID" value="NC_016845.1"/>
</dbReference>
<proteinExistence type="predicted"/>
<dbReference type="GeneID" id="11849868"/>
<dbReference type="PATRIC" id="fig|1125630.4.peg.4697"/>
<gene>
    <name evidence="1" type="ordered locus">KPHS_48090</name>
</gene>
<dbReference type="Gene3D" id="2.40.10.270">
    <property type="entry name" value="Bacteriophage SPP1 head-tail adaptor protein"/>
    <property type="match status" value="1"/>
</dbReference>
<dbReference type="STRING" id="1125630.KPHS_48090"/>
<dbReference type="EMBL" id="CP003200">
    <property type="protein sequence ID" value="AEW63507.1"/>
    <property type="molecule type" value="Genomic_DNA"/>
</dbReference>
<dbReference type="KEGG" id="kpm:KPHS_48090"/>
<dbReference type="HOGENOM" id="CLU_3099869_0_0_6"/>
<dbReference type="AlphaFoldDB" id="A0A0H3GY83"/>